<dbReference type="GO" id="GO:0003872">
    <property type="term" value="F:6-phosphofructokinase activity"/>
    <property type="evidence" value="ECO:0007669"/>
    <property type="project" value="UniProtKB-UniRule"/>
</dbReference>
<comment type="similarity">
    <text evidence="10">Belongs to the phosphofructokinase type A (PFKA) family. PPi-dependent PFK group II subfamily. Atypical ATP-dependent clade 'X' sub-subfamily.</text>
</comment>
<evidence type="ECO:0000256" key="9">
    <source>
        <dbReference type="ARBA" id="ARBA00048070"/>
    </source>
</evidence>
<comment type="pathway">
    <text evidence="10">Carbohydrate degradation; glycolysis; D-glyceraldehyde 3-phosphate and glycerone phosphate from D-glucose: step 3/4.</text>
</comment>
<feature type="binding site" evidence="10">
    <location>
        <begin position="208"/>
        <end position="210"/>
    </location>
    <ligand>
        <name>substrate</name>
    </ligand>
</feature>
<dbReference type="EMBL" id="FMZF01000006">
    <property type="protein sequence ID" value="SDD24165.1"/>
    <property type="molecule type" value="Genomic_DNA"/>
</dbReference>
<keyword evidence="5 10" id="KW-0418">Kinase</keyword>
<dbReference type="InterPro" id="IPR012004">
    <property type="entry name" value="PyroP-dep_PFK_TP0108"/>
</dbReference>
<keyword evidence="4 10" id="KW-0547">Nucleotide-binding</keyword>
<feature type="binding site" evidence="10">
    <location>
        <begin position="154"/>
        <end position="155"/>
    </location>
    <ligand>
        <name>ATP</name>
        <dbReference type="ChEBI" id="CHEBI:30616"/>
    </ligand>
</feature>
<feature type="active site" description="Proton acceptor" evidence="10">
    <location>
        <position position="210"/>
    </location>
</feature>
<proteinExistence type="inferred from homology"/>
<dbReference type="Proteomes" id="UP000199416">
    <property type="component" value="Unassembled WGS sequence"/>
</dbReference>
<dbReference type="PRINTS" id="PR00476">
    <property type="entry name" value="PHFRCTKINASE"/>
</dbReference>
<evidence type="ECO:0000256" key="8">
    <source>
        <dbReference type="ARBA" id="ARBA00023152"/>
    </source>
</evidence>
<evidence type="ECO:0000256" key="2">
    <source>
        <dbReference type="ARBA" id="ARBA00022679"/>
    </source>
</evidence>
<dbReference type="GO" id="GO:0046872">
    <property type="term" value="F:metal ion binding"/>
    <property type="evidence" value="ECO:0007669"/>
    <property type="project" value="UniProtKB-KW"/>
</dbReference>
<keyword evidence="10" id="KW-0963">Cytoplasm</keyword>
<organism evidence="12 13">
    <name type="scientific">Geodermatophilus telluris</name>
    <dbReference type="NCBI Taxonomy" id="1190417"/>
    <lineage>
        <taxon>Bacteria</taxon>
        <taxon>Bacillati</taxon>
        <taxon>Actinomycetota</taxon>
        <taxon>Actinomycetes</taxon>
        <taxon>Geodermatophilales</taxon>
        <taxon>Geodermatophilaceae</taxon>
        <taxon>Geodermatophilus</taxon>
    </lineage>
</organism>
<evidence type="ECO:0000259" key="11">
    <source>
        <dbReference type="Pfam" id="PF00365"/>
    </source>
</evidence>
<evidence type="ECO:0000256" key="10">
    <source>
        <dbReference type="HAMAP-Rule" id="MF_01981"/>
    </source>
</evidence>
<evidence type="ECO:0000256" key="3">
    <source>
        <dbReference type="ARBA" id="ARBA00022723"/>
    </source>
</evidence>
<dbReference type="FunFam" id="3.40.50.450:FF:000002">
    <property type="entry name" value="ATP-dependent 6-phosphofructokinase"/>
    <property type="match status" value="1"/>
</dbReference>
<comment type="catalytic activity">
    <reaction evidence="9 10">
        <text>beta-D-fructose 6-phosphate + ATP = beta-D-fructose 1,6-bisphosphate + ADP + H(+)</text>
        <dbReference type="Rhea" id="RHEA:16109"/>
        <dbReference type="ChEBI" id="CHEBI:15378"/>
        <dbReference type="ChEBI" id="CHEBI:30616"/>
        <dbReference type="ChEBI" id="CHEBI:32966"/>
        <dbReference type="ChEBI" id="CHEBI:57634"/>
        <dbReference type="ChEBI" id="CHEBI:456216"/>
        <dbReference type="EC" id="2.7.1.11"/>
    </reaction>
</comment>
<evidence type="ECO:0000256" key="7">
    <source>
        <dbReference type="ARBA" id="ARBA00022842"/>
    </source>
</evidence>
<dbReference type="STRING" id="1190417.SAMN05660690_3753"/>
<dbReference type="InterPro" id="IPR000023">
    <property type="entry name" value="Phosphofructokinase_dom"/>
</dbReference>
<keyword evidence="2 10" id="KW-0808">Transferase</keyword>
<dbReference type="Pfam" id="PF00365">
    <property type="entry name" value="PFK"/>
    <property type="match status" value="1"/>
</dbReference>
<dbReference type="InterPro" id="IPR035966">
    <property type="entry name" value="PKF_sf"/>
</dbReference>
<comment type="function">
    <text evidence="10">Catalyzes the phosphorylation of D-fructose 6-phosphate to fructose 1,6-bisphosphate by ATP, the first committing step of glycolysis.</text>
</comment>
<comment type="subcellular location">
    <subcellularLocation>
        <location evidence="10">Cytoplasm</location>
    </subcellularLocation>
</comment>
<dbReference type="PANTHER" id="PTHR45770">
    <property type="entry name" value="ATP-DEPENDENT 6-PHOSPHOFRUCTOKINASE 1"/>
    <property type="match status" value="1"/>
</dbReference>
<feature type="binding site" evidence="10">
    <location>
        <position position="309"/>
    </location>
    <ligand>
        <name>substrate</name>
    </ligand>
</feature>
<reference evidence="13" key="1">
    <citation type="submission" date="2016-10" db="EMBL/GenBank/DDBJ databases">
        <authorList>
            <person name="Varghese N."/>
            <person name="Submissions S."/>
        </authorList>
    </citation>
    <scope>NUCLEOTIDE SEQUENCE [LARGE SCALE GENOMIC DNA]</scope>
    <source>
        <strain evidence="13">DSM 45421</strain>
    </source>
</reference>
<feature type="domain" description="Phosphofructokinase" evidence="11">
    <location>
        <begin position="80"/>
        <end position="387"/>
    </location>
</feature>
<evidence type="ECO:0000313" key="13">
    <source>
        <dbReference type="Proteomes" id="UP000199416"/>
    </source>
</evidence>
<evidence type="ECO:0000256" key="5">
    <source>
        <dbReference type="ARBA" id="ARBA00022777"/>
    </source>
</evidence>
<dbReference type="GO" id="GO:0006002">
    <property type="term" value="P:fructose 6-phosphate metabolic process"/>
    <property type="evidence" value="ECO:0007669"/>
    <property type="project" value="InterPro"/>
</dbReference>
<evidence type="ECO:0000256" key="6">
    <source>
        <dbReference type="ARBA" id="ARBA00022840"/>
    </source>
</evidence>
<feature type="site" description="Important for substrate specificity; cannot use PPi as phosphoryl donor" evidence="10">
    <location>
        <position position="181"/>
    </location>
</feature>
<dbReference type="GO" id="GO:0005737">
    <property type="term" value="C:cytoplasm"/>
    <property type="evidence" value="ECO:0007669"/>
    <property type="project" value="UniProtKB-SubCell"/>
</dbReference>
<comment type="cofactor">
    <cofactor evidence="1 10">
        <name>Mg(2+)</name>
        <dbReference type="ChEBI" id="CHEBI:18420"/>
    </cofactor>
</comment>
<dbReference type="AlphaFoldDB" id="A0A1G6T6Y8"/>
<dbReference type="PIRSF" id="PIRSF000534">
    <property type="entry name" value="PPi_PFK_TP0108"/>
    <property type="match status" value="1"/>
</dbReference>
<accession>A0A1G6T6Y8</accession>
<dbReference type="HAMAP" id="MF_01981">
    <property type="entry name" value="Phosphofructokinase_II_X"/>
    <property type="match status" value="1"/>
</dbReference>
<feature type="binding site" evidence="10">
    <location>
        <begin position="362"/>
        <end position="365"/>
    </location>
    <ligand>
        <name>substrate</name>
    </ligand>
</feature>
<dbReference type="InterPro" id="IPR022953">
    <property type="entry name" value="ATP_PFK"/>
</dbReference>
<keyword evidence="13" id="KW-1185">Reference proteome</keyword>
<sequence>MVDSADLAVRTLGPCRIDSPLAPRLGARETTQHSVVEEDRILFDDTLSMAGARGVPLEQLPSLEPGGPRKKIYFDPAKTRVGIVTCGGLCPGLNDVIRGLVLELSRHYGVRRIVGFRNGYRGFIPEFGEDVLDLTPEVVMHIDDEGGTILGTSRGKQDPEAIVDALERLNINILFVIGGDGTIRGAMDVVRVVEERGLKVAVIGIPKTIDNDIPYIDQSFGFQTAMSEATKSIHAASVEARSAPGGIGLVKLMGRHSGFIACYSTLAKDDADYVLIPEVPFALDGERGFLEHLRQRVQERGHAVVVVAEGAGQEHVEGEEPGRDASGNVRFGDIGRLLRKRIIEHLDARGVENNVRYFDPSYAIRSVPANPYDSAYCLRLAHAAVHAAMAGRTEVIVARRRRRFVHIPMGLAVSRRNHVDPLGDLWMSVLEATGQPVRFE</sequence>
<keyword evidence="6 10" id="KW-0067">ATP-binding</keyword>
<feature type="binding site" evidence="10">
    <location>
        <begin position="179"/>
        <end position="182"/>
    </location>
    <ligand>
        <name>ATP</name>
        <dbReference type="ChEBI" id="CHEBI:30616"/>
    </ligand>
</feature>
<evidence type="ECO:0000256" key="4">
    <source>
        <dbReference type="ARBA" id="ARBA00022741"/>
    </source>
</evidence>
<dbReference type="UniPathway" id="UPA00109">
    <property type="reaction ID" value="UER00182"/>
</dbReference>
<protein>
    <recommendedName>
        <fullName evidence="10">ATP-dependent 6-phosphofructokinase</fullName>
        <shortName evidence="10">ATP-PFK</shortName>
        <shortName evidence="10">Phosphofructokinase</shortName>
        <ecNumber evidence="10">2.7.1.11</ecNumber>
    </recommendedName>
    <alternativeName>
        <fullName evidence="10">Phosphohexokinase</fullName>
    </alternativeName>
</protein>
<dbReference type="Gene3D" id="3.40.50.450">
    <property type="match status" value="1"/>
</dbReference>
<evidence type="ECO:0000256" key="1">
    <source>
        <dbReference type="ARBA" id="ARBA00001946"/>
    </source>
</evidence>
<evidence type="ECO:0000313" key="12">
    <source>
        <dbReference type="EMBL" id="SDD24165.1"/>
    </source>
</evidence>
<dbReference type="OrthoDB" id="9802503at2"/>
<gene>
    <name evidence="10" type="primary">pfkA</name>
    <name evidence="12" type="ORF">SAMN05660690_3753</name>
</gene>
<feature type="binding site" evidence="10">
    <location>
        <position position="88"/>
    </location>
    <ligand>
        <name>ATP</name>
        <dbReference type="ChEBI" id="CHEBI:30616"/>
    </ligand>
</feature>
<dbReference type="InterPro" id="IPR050929">
    <property type="entry name" value="PFKA"/>
</dbReference>
<name>A0A1G6T6Y8_9ACTN</name>
<dbReference type="RefSeq" id="WP_091367529.1">
    <property type="nucleotide sequence ID" value="NZ_FMZF01000006.1"/>
</dbReference>
<dbReference type="EC" id="2.7.1.11" evidence="10"/>
<comment type="subunit">
    <text evidence="10">Homodimer.</text>
</comment>
<keyword evidence="8 10" id="KW-0324">Glycolysis</keyword>
<dbReference type="SUPFAM" id="SSF53784">
    <property type="entry name" value="Phosphofructokinase"/>
    <property type="match status" value="1"/>
</dbReference>
<dbReference type="NCBIfam" id="NF005301">
    <property type="entry name" value="PRK06830.1"/>
    <property type="match status" value="1"/>
</dbReference>
<keyword evidence="3 10" id="KW-0479">Metal-binding</keyword>
<feature type="binding site" evidence="10">
    <location>
        <begin position="253"/>
        <end position="255"/>
    </location>
    <ligand>
        <name>substrate</name>
    </ligand>
</feature>
<dbReference type="GO" id="GO:0005524">
    <property type="term" value="F:ATP binding"/>
    <property type="evidence" value="ECO:0007669"/>
    <property type="project" value="UniProtKB-KW"/>
</dbReference>
<feature type="binding site" evidence="10">
    <location>
        <position position="180"/>
    </location>
    <ligand>
        <name>Mg(2+)</name>
        <dbReference type="ChEBI" id="CHEBI:18420"/>
        <note>catalytic</note>
    </ligand>
</feature>
<keyword evidence="7 10" id="KW-0460">Magnesium</keyword>